<reference evidence="6 7" key="1">
    <citation type="submission" date="2019-05" db="EMBL/GenBank/DDBJ databases">
        <authorList>
            <person name="Pankratov T."/>
            <person name="Grouzdev D."/>
        </authorList>
    </citation>
    <scope>NUCLEOTIDE SEQUENCE [LARGE SCALE GENOMIC DNA]</scope>
    <source>
        <strain evidence="6 7">KEBCLARHB70R</strain>
    </source>
</reference>
<dbReference type="EMBL" id="VCDI01000005">
    <property type="protein sequence ID" value="TLU71842.1"/>
    <property type="molecule type" value="Genomic_DNA"/>
</dbReference>
<accession>A0A5R9J2R0</accession>
<dbReference type="InterPro" id="IPR025997">
    <property type="entry name" value="SBP_2_dom"/>
</dbReference>
<dbReference type="OrthoDB" id="3837830at2"/>
<dbReference type="InterPro" id="IPR028082">
    <property type="entry name" value="Peripla_BP_I"/>
</dbReference>
<dbReference type="Pfam" id="PF13407">
    <property type="entry name" value="Peripla_BP_4"/>
    <property type="match status" value="1"/>
</dbReference>
<comment type="similarity">
    <text evidence="2">Belongs to the bacterial solute-binding protein 2 family.</text>
</comment>
<evidence type="ECO:0000259" key="5">
    <source>
        <dbReference type="Pfam" id="PF13407"/>
    </source>
</evidence>
<keyword evidence="7" id="KW-1185">Reference proteome</keyword>
<dbReference type="PANTHER" id="PTHR46847">
    <property type="entry name" value="D-ALLOSE-BINDING PERIPLASMIC PROTEIN-RELATED"/>
    <property type="match status" value="1"/>
</dbReference>
<dbReference type="SUPFAM" id="SSF53822">
    <property type="entry name" value="Periplasmic binding protein-like I"/>
    <property type="match status" value="1"/>
</dbReference>
<comment type="subcellular location">
    <subcellularLocation>
        <location evidence="1">Cell envelope</location>
    </subcellularLocation>
</comment>
<protein>
    <submittedName>
        <fullName evidence="6">Substrate-binding domain-containing protein</fullName>
    </submittedName>
</protein>
<name>A0A5R9J2R0_9PROT</name>
<evidence type="ECO:0000313" key="7">
    <source>
        <dbReference type="Proteomes" id="UP000305654"/>
    </source>
</evidence>
<keyword evidence="3 4" id="KW-0732">Signal</keyword>
<dbReference type="GO" id="GO:0030246">
    <property type="term" value="F:carbohydrate binding"/>
    <property type="evidence" value="ECO:0007669"/>
    <property type="project" value="UniProtKB-ARBA"/>
</dbReference>
<dbReference type="Gene3D" id="3.40.50.2300">
    <property type="match status" value="2"/>
</dbReference>
<evidence type="ECO:0000256" key="4">
    <source>
        <dbReference type="SAM" id="SignalP"/>
    </source>
</evidence>
<dbReference type="GO" id="GO:0030313">
    <property type="term" value="C:cell envelope"/>
    <property type="evidence" value="ECO:0007669"/>
    <property type="project" value="UniProtKB-SubCell"/>
</dbReference>
<dbReference type="Proteomes" id="UP000305654">
    <property type="component" value="Unassembled WGS sequence"/>
</dbReference>
<comment type="caution">
    <text evidence="6">The sequence shown here is derived from an EMBL/GenBank/DDBJ whole genome shotgun (WGS) entry which is preliminary data.</text>
</comment>
<evidence type="ECO:0000256" key="2">
    <source>
        <dbReference type="ARBA" id="ARBA00007639"/>
    </source>
</evidence>
<evidence type="ECO:0000256" key="3">
    <source>
        <dbReference type="ARBA" id="ARBA00022729"/>
    </source>
</evidence>
<dbReference type="RefSeq" id="WP_138326912.1">
    <property type="nucleotide sequence ID" value="NZ_VCDI01000005.1"/>
</dbReference>
<feature type="signal peptide" evidence="4">
    <location>
        <begin position="1"/>
        <end position="27"/>
    </location>
</feature>
<proteinExistence type="inferred from homology"/>
<feature type="chain" id="PRO_5024308401" evidence="4">
    <location>
        <begin position="28"/>
        <end position="342"/>
    </location>
</feature>
<evidence type="ECO:0000256" key="1">
    <source>
        <dbReference type="ARBA" id="ARBA00004196"/>
    </source>
</evidence>
<evidence type="ECO:0000313" key="6">
    <source>
        <dbReference type="EMBL" id="TLU71842.1"/>
    </source>
</evidence>
<gene>
    <name evidence="6" type="ORF">FE263_15420</name>
</gene>
<organism evidence="6 7">
    <name type="scientific">Lichenicoccus roseus</name>
    <dbReference type="NCBI Taxonomy" id="2683649"/>
    <lineage>
        <taxon>Bacteria</taxon>
        <taxon>Pseudomonadati</taxon>
        <taxon>Pseudomonadota</taxon>
        <taxon>Alphaproteobacteria</taxon>
        <taxon>Acetobacterales</taxon>
        <taxon>Acetobacteraceae</taxon>
        <taxon>Lichenicoccus</taxon>
    </lineage>
</organism>
<sequence>MAKTALRTILLGCAAALGLAASRPALADKAHPVIGFTVYDMSSFIALGKSGAQTVADANGAKLLWGSAHMDVNTQISQIQQFINQKVDAIVIAAVNSSTLGPQVEAAKAAGIPVIITNLTVSDAVMKNAVSYVGPDDVKAGENEAIHVMDAIGHKGGVVVLQGPLGQSGEIDRTKGIKNILAKNPDVKLLAIQPANWKRTEAYSVAQDFLSRYGSQISAFIPENDDMAIGAIQALREKGLAGKIPVVGTDGIKDGMRAVRAGTELETNLQDALLELGMAMQVAIDQVQGRQVPKLAMFIMPQITKDNVGHYYDQMYVHPDKFTQDLPALIKKNLAAGTYADQ</sequence>
<dbReference type="AlphaFoldDB" id="A0A5R9J2R0"/>
<dbReference type="PANTHER" id="PTHR46847:SF1">
    <property type="entry name" value="D-ALLOSE-BINDING PERIPLASMIC PROTEIN-RELATED"/>
    <property type="match status" value="1"/>
</dbReference>
<feature type="domain" description="Periplasmic binding protein" evidence="5">
    <location>
        <begin position="34"/>
        <end position="290"/>
    </location>
</feature>